<proteinExistence type="predicted"/>
<reference evidence="1" key="1">
    <citation type="submission" date="2021-10" db="EMBL/GenBank/DDBJ databases">
        <title>Melipona bicolor Genome sequencing and assembly.</title>
        <authorList>
            <person name="Araujo N.S."/>
            <person name="Arias M.C."/>
        </authorList>
    </citation>
    <scope>NUCLEOTIDE SEQUENCE</scope>
    <source>
        <strain evidence="1">USP_2M_L1-L4_2017</strain>
        <tissue evidence="1">Whole body</tissue>
    </source>
</reference>
<sequence length="111" mass="12570">MEHGFIARNLSQWKGRNYWEELGAGVSVAEERDIGEFQWKRIPNSSVYVENKSSWSIVKALMAIMATQSNVTRVVILSLASCNSKLAISKNSNIFLKLSLIKFKLKLLSFC</sequence>
<gene>
    <name evidence="1" type="ORF">K0M31_019888</name>
</gene>
<dbReference type="AlphaFoldDB" id="A0AA40G174"/>
<organism evidence="1 2">
    <name type="scientific">Melipona bicolor</name>
    <dbReference type="NCBI Taxonomy" id="60889"/>
    <lineage>
        <taxon>Eukaryota</taxon>
        <taxon>Metazoa</taxon>
        <taxon>Ecdysozoa</taxon>
        <taxon>Arthropoda</taxon>
        <taxon>Hexapoda</taxon>
        <taxon>Insecta</taxon>
        <taxon>Pterygota</taxon>
        <taxon>Neoptera</taxon>
        <taxon>Endopterygota</taxon>
        <taxon>Hymenoptera</taxon>
        <taxon>Apocrita</taxon>
        <taxon>Aculeata</taxon>
        <taxon>Apoidea</taxon>
        <taxon>Anthophila</taxon>
        <taxon>Apidae</taxon>
        <taxon>Melipona</taxon>
    </lineage>
</organism>
<accession>A0AA40G174</accession>
<evidence type="ECO:0000313" key="2">
    <source>
        <dbReference type="Proteomes" id="UP001177670"/>
    </source>
</evidence>
<dbReference type="Proteomes" id="UP001177670">
    <property type="component" value="Unassembled WGS sequence"/>
</dbReference>
<dbReference type="EMBL" id="JAHYIQ010000009">
    <property type="protein sequence ID" value="KAK1128737.1"/>
    <property type="molecule type" value="Genomic_DNA"/>
</dbReference>
<keyword evidence="2" id="KW-1185">Reference proteome</keyword>
<evidence type="ECO:0000313" key="1">
    <source>
        <dbReference type="EMBL" id="KAK1128737.1"/>
    </source>
</evidence>
<name>A0AA40G174_9HYME</name>
<protein>
    <submittedName>
        <fullName evidence="1">Uncharacterized protein</fullName>
    </submittedName>
</protein>
<comment type="caution">
    <text evidence="1">The sequence shown here is derived from an EMBL/GenBank/DDBJ whole genome shotgun (WGS) entry which is preliminary data.</text>
</comment>